<keyword evidence="5" id="KW-1185">Reference proteome</keyword>
<dbReference type="KEGG" id="mbe:MBM_08651"/>
<evidence type="ECO:0000313" key="5">
    <source>
        <dbReference type="Proteomes" id="UP000006753"/>
    </source>
</evidence>
<dbReference type="eggNOG" id="ENOG502RHRV">
    <property type="taxonomic scope" value="Eukaryota"/>
</dbReference>
<keyword evidence="2" id="KW-0732">Signal</keyword>
<dbReference type="Pfam" id="PF08547">
    <property type="entry name" value="CIA30"/>
    <property type="match status" value="1"/>
</dbReference>
<dbReference type="InterPro" id="IPR008979">
    <property type="entry name" value="Galactose-bd-like_sf"/>
</dbReference>
<dbReference type="HOGENOM" id="CLU_059028_3_1_1"/>
<evidence type="ECO:0000259" key="3">
    <source>
        <dbReference type="Pfam" id="PF08547"/>
    </source>
</evidence>
<sequence>MLTTLAVLLLTTRAAAGATLAFLQPWNANSWVASDDRVRPGGVSTSTLSVLAPGSSAANPFDEPIIQFSGTLNSTALGGAGFASQRTVDDWPGVDLSAYAGLAIEVPYSDGKTYTLTLRDDVVASDEASFVNWEWNFQVPATSAAAETGGGSGSGYAETSVRLRDLVPTFRGRVLNDTEPLNLANIRRVSIMIRSFFGEAEQEGDYELRIKSILATTTTPTT</sequence>
<dbReference type="EMBL" id="JH921451">
    <property type="protein sequence ID" value="EKD13208.1"/>
    <property type="molecule type" value="Genomic_DNA"/>
</dbReference>
<dbReference type="InterPro" id="IPR013857">
    <property type="entry name" value="NADH-UbQ_OxRdtase-assoc_prot30"/>
</dbReference>
<dbReference type="SUPFAM" id="SSF49785">
    <property type="entry name" value="Galactose-binding domain-like"/>
    <property type="match status" value="1"/>
</dbReference>
<protein>
    <submittedName>
        <fullName evidence="4">Complex I intermediate-associated protein 30</fullName>
    </submittedName>
</protein>
<dbReference type="InterPro" id="IPR039131">
    <property type="entry name" value="NDUFAF1"/>
</dbReference>
<name>K1WWZ9_MARBU</name>
<proteinExistence type="inferred from homology"/>
<accession>K1WWZ9</accession>
<evidence type="ECO:0000256" key="1">
    <source>
        <dbReference type="ARBA" id="ARBA00007884"/>
    </source>
</evidence>
<dbReference type="RefSeq" id="XP_007296540.1">
    <property type="nucleotide sequence ID" value="XM_007296478.1"/>
</dbReference>
<dbReference type="GeneID" id="18764586"/>
<dbReference type="InParanoid" id="K1WWZ9"/>
<dbReference type="OrthoDB" id="3483567at2759"/>
<dbReference type="OMA" id="PKTHENP"/>
<evidence type="ECO:0000313" key="4">
    <source>
        <dbReference type="EMBL" id="EKD13208.1"/>
    </source>
</evidence>
<reference evidence="4 5" key="1">
    <citation type="journal article" date="2012" name="BMC Genomics">
        <title>Sequencing the genome of Marssonina brunnea reveals fungus-poplar co-evolution.</title>
        <authorList>
            <person name="Zhu S."/>
            <person name="Cao Y.-Z."/>
            <person name="Jiang C."/>
            <person name="Tan B.-Y."/>
            <person name="Wang Z."/>
            <person name="Feng S."/>
            <person name="Zhang L."/>
            <person name="Su X.-H."/>
            <person name="Brejova B."/>
            <person name="Vinar T."/>
            <person name="Xu M."/>
            <person name="Wang M.-X."/>
            <person name="Zhang S.-G."/>
            <person name="Huang M.-R."/>
            <person name="Wu R."/>
            <person name="Zhou Y."/>
        </authorList>
    </citation>
    <scope>NUCLEOTIDE SEQUENCE [LARGE SCALE GENOMIC DNA]</scope>
    <source>
        <strain evidence="4 5">MB_m1</strain>
    </source>
</reference>
<dbReference type="PANTHER" id="PTHR13194">
    <property type="entry name" value="COMPLEX I INTERMEDIATE-ASSOCIATED PROTEIN 30"/>
    <property type="match status" value="1"/>
</dbReference>
<organism evidence="4 5">
    <name type="scientific">Marssonina brunnea f. sp. multigermtubi (strain MB_m1)</name>
    <name type="common">Marssonina leaf spot fungus</name>
    <dbReference type="NCBI Taxonomy" id="1072389"/>
    <lineage>
        <taxon>Eukaryota</taxon>
        <taxon>Fungi</taxon>
        <taxon>Dikarya</taxon>
        <taxon>Ascomycota</taxon>
        <taxon>Pezizomycotina</taxon>
        <taxon>Leotiomycetes</taxon>
        <taxon>Helotiales</taxon>
        <taxon>Drepanopezizaceae</taxon>
        <taxon>Drepanopeziza</taxon>
    </lineage>
</organism>
<evidence type="ECO:0000256" key="2">
    <source>
        <dbReference type="SAM" id="SignalP"/>
    </source>
</evidence>
<feature type="chain" id="PRO_5003854768" evidence="2">
    <location>
        <begin position="18"/>
        <end position="222"/>
    </location>
</feature>
<dbReference type="Proteomes" id="UP000006753">
    <property type="component" value="Unassembled WGS sequence"/>
</dbReference>
<dbReference type="GO" id="GO:0051082">
    <property type="term" value="F:unfolded protein binding"/>
    <property type="evidence" value="ECO:0007669"/>
    <property type="project" value="TreeGrafter"/>
</dbReference>
<feature type="signal peptide" evidence="2">
    <location>
        <begin position="1"/>
        <end position="17"/>
    </location>
</feature>
<dbReference type="AlphaFoldDB" id="K1WWZ9"/>
<gene>
    <name evidence="4" type="ORF">MBM_08651</name>
</gene>
<feature type="domain" description="NADH:ubiquinone oxidoreductase intermediate-associated protein 30" evidence="3">
    <location>
        <begin position="22"/>
        <end position="210"/>
    </location>
</feature>
<dbReference type="PANTHER" id="PTHR13194:SF19">
    <property type="entry name" value="NAD(P)-BINDING ROSSMANN-FOLD SUPERFAMILY PROTEIN"/>
    <property type="match status" value="1"/>
</dbReference>
<dbReference type="GO" id="GO:0010257">
    <property type="term" value="P:NADH dehydrogenase complex assembly"/>
    <property type="evidence" value="ECO:0007669"/>
    <property type="project" value="TreeGrafter"/>
</dbReference>
<comment type="similarity">
    <text evidence="1">Belongs to the CIA30 family.</text>
</comment>